<reference evidence="4 6" key="2">
    <citation type="submission" date="2019-07" db="EMBL/GenBank/DDBJ databases">
        <title>Genomic analysis of Lentibacillus sp. NKC851-2.</title>
        <authorList>
            <person name="Oh Y.J."/>
        </authorList>
    </citation>
    <scope>NUCLEOTIDE SEQUENCE [LARGE SCALE GENOMIC DNA]</scope>
    <source>
        <strain evidence="4 6">NKC851-2</strain>
    </source>
</reference>
<dbReference type="InterPro" id="IPR040980">
    <property type="entry name" value="SWI2_SNF2"/>
</dbReference>
<comment type="caution">
    <text evidence="4">The sequence shown here is derived from an EMBL/GenBank/DDBJ whole genome shotgun (WGS) entry which is preliminary data.</text>
</comment>
<dbReference type="GO" id="GO:0009035">
    <property type="term" value="F:type I site-specific deoxyribonuclease activity"/>
    <property type="evidence" value="ECO:0007669"/>
    <property type="project" value="UniProtKB-EC"/>
</dbReference>
<dbReference type="Pfam" id="PF18766">
    <property type="entry name" value="SWI2_SNF2"/>
    <property type="match status" value="1"/>
</dbReference>
<evidence type="ECO:0000313" key="5">
    <source>
        <dbReference type="Proteomes" id="UP000306980"/>
    </source>
</evidence>
<dbReference type="InterPro" id="IPR027417">
    <property type="entry name" value="P-loop_NTPase"/>
</dbReference>
<gene>
    <name evidence="3" type="ORF">FFL34_05145</name>
    <name evidence="4" type="ORF">FH966_01295</name>
</gene>
<keyword evidence="6" id="KW-1185">Reference proteome</keyword>
<protein>
    <submittedName>
        <fullName evidence="4">Type I restriction endonuclease subunit R</fullName>
    </submittedName>
</protein>
<dbReference type="PANTHER" id="PTHR42927">
    <property type="entry name" value="HELICASE SUPERFAMILY 1 AND 2 DOMAIN-CONTAINING PROTEIN"/>
    <property type="match status" value="1"/>
</dbReference>
<evidence type="ECO:0000313" key="6">
    <source>
        <dbReference type="Proteomes" id="UP000319280"/>
    </source>
</evidence>
<dbReference type="EMBL" id="VJMZ01000001">
    <property type="protein sequence ID" value="TRM10464.1"/>
    <property type="molecule type" value="Genomic_DNA"/>
</dbReference>
<dbReference type="Gene3D" id="3.90.1570.50">
    <property type="match status" value="1"/>
</dbReference>
<keyword evidence="4" id="KW-0255">Endonuclease</keyword>
<sequence length="996" mass="115434">MAIDYSETGLEENIETSLTHAGYIERRLHGEALKVFQERAIDVEMLFQFLEATQPKKFERLKTIHGDKFEKRFLDRLDQELNRRGVIDCLRHGIKDRGVSLRLAFNKPPSTLNQLLMQNYENNIFTVSRQVYYSSKHNNSLDMVLFLNGFPLVVMELKNPLTKQTVEHAKRQFKQDRDPKELLFQPKKRVMVYFAVDTDEVWMTTRLDGDSTSFLPFNRGNQGGKGNPIIYNDYRTSYLWNDILQKDSLLDLLFRFVYIEQKDIRDSTGEIVDKKEIVIFPRYHQLDVVRDIETDIQKNKVGGNYLVQHSAGSGKTNSISWLAHRLAKVHDENNEPIFDSVIVITDRRVLDKQLQDAIYQLEHEAGVVQKIDKDSNQLAEAIQNKTRIIITTLQKFPFIIEKVGEFSRGKYGIVIDEAHSSQGGKASTAMTSILSDKSLEDAYAADKVLEDELDSTEEKIVETVEKSGKQNNISFFAFTATPKPKTIEKFGTINPETKVPEPFHIYSMRQAIEEGFILDVLQNYVTYDTFYKVEKNINDDPEVAKGKATQEIARFVSLHPHSIAQKTAIIVEHYRRVTRHKIGGRAKAMLVTRSRLHAVRYKHAFDAYIKKKNYTDMKTLIAFSGTVDDDGLSYTEAGINQISESELTDKFSTDEYQVLIVAEKYQTGFDEPLLHTMYVDKPLNGIKAVQTLSRLNRTCRGKEDTFVLDFVNEPEDIQEAFQSYYEVTGLSDVTDPNILYDLQYELDAMQVYTASEINSVSELEFNGKLKDKRTQERLNPILDQAVDRFNKELTEENQDQFKSSASKFIRTYSFVLQIGPFTDVDLHKLYVYLSYLLRKLPKKPNERVYLADDVALEYYRNQKVFEGTIQLETQGRVDIDPPQHAGGGSAKEEEKERLSSVIDRMNEKFGTNFDPQDKLSRDQLVEDMVQDEELQVRAKNNSIDNFTFSFEGRFMDFLIDRMTERNFFQKMMENEEQRAFLMNEMKEEVYYRLKET</sequence>
<dbReference type="Proteomes" id="UP000306980">
    <property type="component" value="Unassembled WGS sequence"/>
</dbReference>
<keyword evidence="4" id="KW-0540">Nuclease</keyword>
<dbReference type="PROSITE" id="PS51192">
    <property type="entry name" value="HELICASE_ATP_BIND_1"/>
    <property type="match status" value="1"/>
</dbReference>
<dbReference type="GO" id="GO:0003677">
    <property type="term" value="F:DNA binding"/>
    <property type="evidence" value="ECO:0007669"/>
    <property type="project" value="UniProtKB-KW"/>
</dbReference>
<dbReference type="Pfam" id="PF22679">
    <property type="entry name" value="T1R_D3-like"/>
    <property type="match status" value="1"/>
</dbReference>
<evidence type="ECO:0000256" key="1">
    <source>
        <dbReference type="SAM" id="MobiDB-lite"/>
    </source>
</evidence>
<dbReference type="SUPFAM" id="SSF52540">
    <property type="entry name" value="P-loop containing nucleoside triphosphate hydrolases"/>
    <property type="match status" value="2"/>
</dbReference>
<organism evidence="4 6">
    <name type="scientific">Lentibacillus cibarius</name>
    <dbReference type="NCBI Taxonomy" id="2583219"/>
    <lineage>
        <taxon>Bacteria</taxon>
        <taxon>Bacillati</taxon>
        <taxon>Bacillota</taxon>
        <taxon>Bacilli</taxon>
        <taxon>Bacillales</taxon>
        <taxon>Bacillaceae</taxon>
        <taxon>Lentibacillus</taxon>
    </lineage>
</organism>
<dbReference type="InterPro" id="IPR055180">
    <property type="entry name" value="HsdR_RecA-like_helicase_dom_2"/>
</dbReference>
<feature type="region of interest" description="Disordered" evidence="1">
    <location>
        <begin position="877"/>
        <end position="897"/>
    </location>
</feature>
<accession>A0A5S3R7B2</accession>
<dbReference type="InterPro" id="IPR014001">
    <property type="entry name" value="Helicase_ATP-bd"/>
</dbReference>
<dbReference type="GO" id="GO:0005524">
    <property type="term" value="F:ATP binding"/>
    <property type="evidence" value="ECO:0007669"/>
    <property type="project" value="UniProtKB-KW"/>
</dbReference>
<keyword evidence="4" id="KW-0378">Hydrolase</keyword>
<evidence type="ECO:0000313" key="4">
    <source>
        <dbReference type="EMBL" id="TRM10464.1"/>
    </source>
</evidence>
<dbReference type="Gene3D" id="3.40.50.300">
    <property type="entry name" value="P-loop containing nucleotide triphosphate hydrolases"/>
    <property type="match status" value="2"/>
</dbReference>
<proteinExistence type="predicted"/>
<accession>A0A549YEZ9</accession>
<reference evidence="3 5" key="1">
    <citation type="submission" date="2019-05" db="EMBL/GenBank/DDBJ databases">
        <title>Genomic analysis of Lentibacillus sp. NKC220-2.</title>
        <authorList>
            <person name="Oh Y.J."/>
        </authorList>
    </citation>
    <scope>NUCLEOTIDE SEQUENCE [LARGE SCALE GENOMIC DNA]</scope>
    <source>
        <strain evidence="3 5">NKC220-2</strain>
    </source>
</reference>
<dbReference type="InterPro" id="IPR007409">
    <property type="entry name" value="Restrct_endonuc_type1_HsdR_N"/>
</dbReference>
<dbReference type="OrthoDB" id="9758243at2"/>
<evidence type="ECO:0000313" key="3">
    <source>
        <dbReference type="EMBL" id="TMN21563.1"/>
    </source>
</evidence>
<feature type="domain" description="Helicase ATP-binding" evidence="2">
    <location>
        <begin position="296"/>
        <end position="500"/>
    </location>
</feature>
<dbReference type="GO" id="GO:0009307">
    <property type="term" value="P:DNA restriction-modification system"/>
    <property type="evidence" value="ECO:0007669"/>
    <property type="project" value="UniProtKB-KW"/>
</dbReference>
<name>A0A549YEZ9_9BACI</name>
<dbReference type="AlphaFoldDB" id="A0A549YEZ9"/>
<dbReference type="Pfam" id="PF04313">
    <property type="entry name" value="HSDR_N"/>
    <property type="match status" value="1"/>
</dbReference>
<dbReference type="PANTHER" id="PTHR42927:SF1">
    <property type="entry name" value="HELICASE SUPERFAMILY 1 AND 2 DOMAIN-CONTAINING PROTEIN"/>
    <property type="match status" value="1"/>
</dbReference>
<dbReference type="SMART" id="SM00487">
    <property type="entry name" value="DEXDc"/>
    <property type="match status" value="1"/>
</dbReference>
<dbReference type="EMBL" id="VCIA01000001">
    <property type="protein sequence ID" value="TMN21563.1"/>
    <property type="molecule type" value="Genomic_DNA"/>
</dbReference>
<evidence type="ECO:0000259" key="2">
    <source>
        <dbReference type="PROSITE" id="PS51192"/>
    </source>
</evidence>
<dbReference type="CDD" id="cd22332">
    <property type="entry name" value="HsdR_N"/>
    <property type="match status" value="1"/>
</dbReference>
<dbReference type="RefSeq" id="WP_138602092.1">
    <property type="nucleotide sequence ID" value="NZ_VCIA01000001.1"/>
</dbReference>
<dbReference type="Proteomes" id="UP000319280">
    <property type="component" value="Unassembled WGS sequence"/>
</dbReference>